<protein>
    <submittedName>
        <fullName evidence="13">Heavy metal translocating P-type ATPase</fullName>
        <ecNumber evidence="13">3.6.3.4</ecNumber>
    </submittedName>
</protein>
<dbReference type="SUPFAM" id="SSF81653">
    <property type="entry name" value="Calcium ATPase, transduction domain A"/>
    <property type="match status" value="1"/>
</dbReference>
<dbReference type="InterPro" id="IPR036412">
    <property type="entry name" value="HAD-like_sf"/>
</dbReference>
<feature type="transmembrane region" description="Helical" evidence="11">
    <location>
        <begin position="688"/>
        <end position="707"/>
    </location>
</feature>
<evidence type="ECO:0000256" key="7">
    <source>
        <dbReference type="ARBA" id="ARBA00022840"/>
    </source>
</evidence>
<keyword evidence="8" id="KW-1278">Translocase</keyword>
<keyword evidence="4 11" id="KW-0812">Transmembrane</keyword>
<evidence type="ECO:0000256" key="4">
    <source>
        <dbReference type="ARBA" id="ARBA00022692"/>
    </source>
</evidence>
<dbReference type="Gene3D" id="3.40.1110.10">
    <property type="entry name" value="Calcium-transporting ATPase, cytoplasmic domain N"/>
    <property type="match status" value="1"/>
</dbReference>
<keyword evidence="6 11" id="KW-0547">Nucleotide-binding</keyword>
<dbReference type="InterPro" id="IPR001757">
    <property type="entry name" value="P_typ_ATPase"/>
</dbReference>
<organism evidence="13 14">
    <name type="scientific">Bacteroides coprosuis DSM 18011</name>
    <dbReference type="NCBI Taxonomy" id="679937"/>
    <lineage>
        <taxon>Bacteria</taxon>
        <taxon>Pseudomonadati</taxon>
        <taxon>Bacteroidota</taxon>
        <taxon>Bacteroidia</taxon>
        <taxon>Bacteroidales</taxon>
        <taxon>Bacteroidaceae</taxon>
        <taxon>Bacteroides</taxon>
    </lineage>
</organism>
<dbReference type="GO" id="GO:0060003">
    <property type="term" value="P:copper ion export"/>
    <property type="evidence" value="ECO:0007669"/>
    <property type="project" value="UniProtKB-ARBA"/>
</dbReference>
<keyword evidence="14" id="KW-1185">Reference proteome</keyword>
<dbReference type="InterPro" id="IPR018303">
    <property type="entry name" value="ATPase_P-typ_P_site"/>
</dbReference>
<dbReference type="PROSITE" id="PS00154">
    <property type="entry name" value="ATPASE_E1_E2"/>
    <property type="match status" value="1"/>
</dbReference>
<dbReference type="SFLD" id="SFLDF00027">
    <property type="entry name" value="p-type_atpase"/>
    <property type="match status" value="1"/>
</dbReference>
<dbReference type="FunFam" id="2.70.150.10:FF:000020">
    <property type="entry name" value="Copper-exporting P-type ATPase A"/>
    <property type="match status" value="1"/>
</dbReference>
<dbReference type="InterPro" id="IPR059000">
    <property type="entry name" value="ATPase_P-type_domA"/>
</dbReference>
<evidence type="ECO:0000256" key="8">
    <source>
        <dbReference type="ARBA" id="ARBA00022967"/>
    </source>
</evidence>
<dbReference type="PRINTS" id="PR00119">
    <property type="entry name" value="CATATPASE"/>
</dbReference>
<keyword evidence="13" id="KW-0378">Hydrolase</keyword>
<dbReference type="CDD" id="cd02094">
    <property type="entry name" value="P-type_ATPase_Cu-like"/>
    <property type="match status" value="1"/>
</dbReference>
<dbReference type="PROSITE" id="PS50846">
    <property type="entry name" value="HMA_2"/>
    <property type="match status" value="1"/>
</dbReference>
<evidence type="ECO:0000313" key="13">
    <source>
        <dbReference type="EMBL" id="EGJ71501.1"/>
    </source>
</evidence>
<dbReference type="PRINTS" id="PR00943">
    <property type="entry name" value="CUATPASE"/>
</dbReference>
<dbReference type="InterPro" id="IPR023298">
    <property type="entry name" value="ATPase_P-typ_TM_dom_sf"/>
</dbReference>
<feature type="domain" description="HMA" evidence="12">
    <location>
        <begin position="5"/>
        <end position="71"/>
    </location>
</feature>
<keyword evidence="5 11" id="KW-0479">Metal-binding</keyword>
<dbReference type="InterPro" id="IPR006121">
    <property type="entry name" value="HMA_dom"/>
</dbReference>
<evidence type="ECO:0000256" key="10">
    <source>
        <dbReference type="ARBA" id="ARBA00023136"/>
    </source>
</evidence>
<gene>
    <name evidence="13" type="ORF">Bcop_1302</name>
</gene>
<dbReference type="SUPFAM" id="SSF81665">
    <property type="entry name" value="Calcium ATPase, transmembrane domain M"/>
    <property type="match status" value="1"/>
</dbReference>
<feature type="transmembrane region" description="Helical" evidence="11">
    <location>
        <begin position="375"/>
        <end position="400"/>
    </location>
</feature>
<dbReference type="InterPro" id="IPR023299">
    <property type="entry name" value="ATPase_P-typ_cyto_dom_N"/>
</dbReference>
<dbReference type="NCBIfam" id="TIGR01525">
    <property type="entry name" value="ATPase-IB_hvy"/>
    <property type="match status" value="1"/>
</dbReference>
<evidence type="ECO:0000256" key="9">
    <source>
        <dbReference type="ARBA" id="ARBA00022989"/>
    </source>
</evidence>
<dbReference type="CDD" id="cd00371">
    <property type="entry name" value="HMA"/>
    <property type="match status" value="1"/>
</dbReference>
<dbReference type="Pfam" id="PF00702">
    <property type="entry name" value="Hydrolase"/>
    <property type="match status" value="1"/>
</dbReference>
<accession>F3ZNG1</accession>
<dbReference type="Gene3D" id="3.40.50.1000">
    <property type="entry name" value="HAD superfamily/HAD-like"/>
    <property type="match status" value="1"/>
</dbReference>
<proteinExistence type="inferred from homology"/>
<dbReference type="SUPFAM" id="SSF56784">
    <property type="entry name" value="HAD-like"/>
    <property type="match status" value="1"/>
</dbReference>
<keyword evidence="7 11" id="KW-0067">ATP-binding</keyword>
<dbReference type="STRING" id="679937.Bcop_1302"/>
<keyword evidence="9 11" id="KW-1133">Transmembrane helix</keyword>
<keyword evidence="10 11" id="KW-0472">Membrane</keyword>
<feature type="transmembrane region" description="Helical" evidence="11">
    <location>
        <begin position="153"/>
        <end position="177"/>
    </location>
</feature>
<dbReference type="PANTHER" id="PTHR43520:SF8">
    <property type="entry name" value="P-TYPE CU(+) TRANSPORTER"/>
    <property type="match status" value="1"/>
</dbReference>
<dbReference type="GO" id="GO:0005886">
    <property type="term" value="C:plasma membrane"/>
    <property type="evidence" value="ECO:0007669"/>
    <property type="project" value="UniProtKB-SubCell"/>
</dbReference>
<feature type="transmembrane region" description="Helical" evidence="11">
    <location>
        <begin position="344"/>
        <end position="363"/>
    </location>
</feature>
<dbReference type="InterPro" id="IPR036163">
    <property type="entry name" value="HMA_dom_sf"/>
</dbReference>
<evidence type="ECO:0000259" key="12">
    <source>
        <dbReference type="PROSITE" id="PS50846"/>
    </source>
</evidence>
<dbReference type="GO" id="GO:0016887">
    <property type="term" value="F:ATP hydrolysis activity"/>
    <property type="evidence" value="ECO:0007669"/>
    <property type="project" value="InterPro"/>
</dbReference>
<dbReference type="GO" id="GO:0005524">
    <property type="term" value="F:ATP binding"/>
    <property type="evidence" value="ECO:0007669"/>
    <property type="project" value="UniProtKB-UniRule"/>
</dbReference>
<dbReference type="Pfam" id="PF00403">
    <property type="entry name" value="HMA"/>
    <property type="match status" value="1"/>
</dbReference>
<dbReference type="NCBIfam" id="TIGR01511">
    <property type="entry name" value="ATPase-IB1_Cu"/>
    <property type="match status" value="1"/>
</dbReference>
<feature type="transmembrane region" description="Helical" evidence="11">
    <location>
        <begin position="96"/>
        <end position="115"/>
    </location>
</feature>
<evidence type="ECO:0000256" key="11">
    <source>
        <dbReference type="RuleBase" id="RU362081"/>
    </source>
</evidence>
<dbReference type="EC" id="3.6.3.4" evidence="13"/>
<evidence type="ECO:0000256" key="1">
    <source>
        <dbReference type="ARBA" id="ARBA00004651"/>
    </source>
</evidence>
<dbReference type="AlphaFoldDB" id="F3ZNG1"/>
<evidence type="ECO:0000256" key="5">
    <source>
        <dbReference type="ARBA" id="ARBA00022723"/>
    </source>
</evidence>
<comment type="similarity">
    <text evidence="2 11">Belongs to the cation transport ATPase (P-type) (TC 3.A.3) family. Type IB subfamily.</text>
</comment>
<evidence type="ECO:0000256" key="3">
    <source>
        <dbReference type="ARBA" id="ARBA00022475"/>
    </source>
</evidence>
<dbReference type="Pfam" id="PF00122">
    <property type="entry name" value="E1-E2_ATPase"/>
    <property type="match status" value="1"/>
</dbReference>
<dbReference type="InterPro" id="IPR008250">
    <property type="entry name" value="ATPase_P-typ_transduc_dom_A_sf"/>
</dbReference>
<dbReference type="InterPro" id="IPR027256">
    <property type="entry name" value="P-typ_ATPase_IB"/>
</dbReference>
<name>F3ZNG1_9BACE</name>
<dbReference type="PANTHER" id="PTHR43520">
    <property type="entry name" value="ATP7, ISOFORM B"/>
    <property type="match status" value="1"/>
</dbReference>
<dbReference type="NCBIfam" id="TIGR01494">
    <property type="entry name" value="ATPase_P-type"/>
    <property type="match status" value="1"/>
</dbReference>
<dbReference type="SFLD" id="SFLDS00003">
    <property type="entry name" value="Haloacid_Dehalogenase"/>
    <property type="match status" value="1"/>
</dbReference>
<feature type="transmembrane region" description="Helical" evidence="11">
    <location>
        <begin position="189"/>
        <end position="207"/>
    </location>
</feature>
<dbReference type="Gene3D" id="2.70.150.10">
    <property type="entry name" value="Calcium-transporting ATPase, cytoplasmic transduction domain A"/>
    <property type="match status" value="1"/>
</dbReference>
<reference evidence="13 14" key="1">
    <citation type="journal article" date="2011" name="Stand. Genomic Sci.">
        <title>Non-contiguous finished genome sequence of Bacteroides coprosuis type strain (PC139).</title>
        <authorList>
            <person name="Land M."/>
            <person name="Held B."/>
            <person name="Gronow S."/>
            <person name="Abt B."/>
            <person name="Lucas S."/>
            <person name="Del Rio T.G."/>
            <person name="Nolan M."/>
            <person name="Tice H."/>
            <person name="Cheng J.F."/>
            <person name="Pitluck S."/>
            <person name="Liolios K."/>
            <person name="Pagani I."/>
            <person name="Ivanova N."/>
            <person name="Mavromatis K."/>
            <person name="Mikhailova N."/>
            <person name="Pati A."/>
            <person name="Tapia R."/>
            <person name="Han C."/>
            <person name="Goodwin L."/>
            <person name="Chen A."/>
            <person name="Palaniappan K."/>
            <person name="Hauser L."/>
            <person name="Brambilla E.M."/>
            <person name="Rohde M."/>
            <person name="Goker M."/>
            <person name="Detter J.C."/>
            <person name="Woyke T."/>
            <person name="Bristow J."/>
            <person name="Eisen J.A."/>
            <person name="Markowitz V."/>
            <person name="Hugenholtz P."/>
            <person name="Kyrpides N.C."/>
            <person name="Klenk H.P."/>
            <person name="Lapidus A."/>
        </authorList>
    </citation>
    <scope>NUCLEOTIDE SEQUENCE</scope>
    <source>
        <strain evidence="13 14">DSM 18011</strain>
    </source>
</reference>
<dbReference type="SUPFAM" id="SSF55008">
    <property type="entry name" value="HMA, heavy metal-associated domain"/>
    <property type="match status" value="1"/>
</dbReference>
<dbReference type="HOGENOM" id="CLU_001771_11_2_10"/>
<dbReference type="PROSITE" id="PS01229">
    <property type="entry name" value="COF_2"/>
    <property type="match status" value="1"/>
</dbReference>
<dbReference type="InterPro" id="IPR044492">
    <property type="entry name" value="P_typ_ATPase_HD_dom"/>
</dbReference>
<dbReference type="Gene3D" id="3.30.70.100">
    <property type="match status" value="1"/>
</dbReference>
<dbReference type="EMBL" id="CM001167">
    <property type="protein sequence ID" value="EGJ71501.1"/>
    <property type="molecule type" value="Genomic_DNA"/>
</dbReference>
<dbReference type="InterPro" id="IPR023214">
    <property type="entry name" value="HAD_sf"/>
</dbReference>
<evidence type="ECO:0000256" key="2">
    <source>
        <dbReference type="ARBA" id="ARBA00006024"/>
    </source>
</evidence>
<comment type="subcellular location">
    <subcellularLocation>
        <location evidence="1">Cell membrane</location>
        <topology evidence="1">Multi-pass membrane protein</topology>
    </subcellularLocation>
</comment>
<dbReference type="OrthoDB" id="9770315at2"/>
<dbReference type="GO" id="GO:0005507">
    <property type="term" value="F:copper ion binding"/>
    <property type="evidence" value="ECO:0007669"/>
    <property type="project" value="TreeGrafter"/>
</dbReference>
<dbReference type="GO" id="GO:0055070">
    <property type="term" value="P:copper ion homeostasis"/>
    <property type="evidence" value="ECO:0007669"/>
    <property type="project" value="TreeGrafter"/>
</dbReference>
<dbReference type="GO" id="GO:0043682">
    <property type="term" value="F:P-type divalent copper transporter activity"/>
    <property type="evidence" value="ECO:0007669"/>
    <property type="project" value="TreeGrafter"/>
</dbReference>
<keyword evidence="3 11" id="KW-1003">Cell membrane</keyword>
<sequence length="742" mass="81883">MSNIIHKTFPVLNMHTASCATNVERAINDEPGIIETKVNLVNNTVYIKYDKKHITVGEIRAAVLSAGYDIIIDQEQQIYQQEQEHTKRYHRLRTEVIGAWVFTVPMLLLSVSRIFEHLSYTKYIMLLISLMVLVLFGREFFENAWKQMRKKMYRLDLLVAVSTGVAFLFSVFNVFFAEFWTSRGFEAHTYFELTVIITTFVITGKFMEAKAKGSSTLAIRNLMGLRPKSARVLKGEEKTDVPLKELKVGDHIIVHPGEKIPIDGIVIDGASYVNESMITGEPLPIEKGVGSKVTAGTVNQRGKFVVRAEKVGEDTFLAQIIRMVQEAQNTKAPVKRIVDKAVGVYLPIVAVVALLTFGGWVIFGGEYNVAKGVLAGLSVLIIACPCALGLATPIALWVGINKGANHHILIKDAVALEQTPQIDTLVLDKTGTITEGSPTIVGWLWATRQDKEDEYKQILLAAEAKSDNPLALSLMEELAIQQNVKPVDLDSYVNLPGKGIIVKYQGDKYWVGGKRLKEEHNAEINGPLNEMLVRYEGKGYGIVYFGKDNELLAIIAIADQMKPTSISAIKELRRMGLSVTMLTGDSERSAQAVAHKLTIQSVKAEVLPDEKESYIRGLQQQGKKVAMVGDGINDSQALACADVSIAMGKGTDIAMNVAMITLMTSDLSLLPRTIRLSKRTVKLIKQNLFWAFIFNVIAIPIAAGVFYPVSGFLLNPMIAGVAMTLSSVSVVLNSFFFDRGKL</sequence>
<dbReference type="SFLD" id="SFLDG00002">
    <property type="entry name" value="C1.7:_P-type_atpase_like"/>
    <property type="match status" value="1"/>
</dbReference>
<dbReference type="eggNOG" id="COG2217">
    <property type="taxonomic scope" value="Bacteria"/>
</dbReference>
<feature type="transmembrane region" description="Helical" evidence="11">
    <location>
        <begin position="121"/>
        <end position="141"/>
    </location>
</feature>
<evidence type="ECO:0000313" key="14">
    <source>
        <dbReference type="Proteomes" id="UP000018439"/>
    </source>
</evidence>
<evidence type="ECO:0000256" key="6">
    <source>
        <dbReference type="ARBA" id="ARBA00022741"/>
    </source>
</evidence>
<feature type="transmembrane region" description="Helical" evidence="11">
    <location>
        <begin position="713"/>
        <end position="737"/>
    </location>
</feature>
<dbReference type="Proteomes" id="UP000018439">
    <property type="component" value="Chromosome"/>
</dbReference>